<comment type="caution">
    <text evidence="1">The sequence shown here is derived from an EMBL/GenBank/DDBJ whole genome shotgun (WGS) entry which is preliminary data.</text>
</comment>
<organism evidence="1 2">
    <name type="scientific">Bacillus gaemokensis</name>
    <dbReference type="NCBI Taxonomy" id="574375"/>
    <lineage>
        <taxon>Bacteria</taxon>
        <taxon>Bacillati</taxon>
        <taxon>Bacillota</taxon>
        <taxon>Bacilli</taxon>
        <taxon>Bacillales</taxon>
        <taxon>Bacillaceae</taxon>
        <taxon>Bacillus</taxon>
        <taxon>Bacillus cereus group</taxon>
    </lineage>
</organism>
<evidence type="ECO:0000313" key="2">
    <source>
        <dbReference type="Proteomes" id="UP000027778"/>
    </source>
</evidence>
<name>A0A073K549_9BACI</name>
<reference evidence="1 2" key="1">
    <citation type="submission" date="2014-06" db="EMBL/GenBank/DDBJ databases">
        <title>Draft genome sequence of Bacillus gaemokensis JCM 15801 (MCCC 1A00707).</title>
        <authorList>
            <person name="Lai Q."/>
            <person name="Liu Y."/>
            <person name="Shao Z."/>
        </authorList>
    </citation>
    <scope>NUCLEOTIDE SEQUENCE [LARGE SCALE GENOMIC DNA]</scope>
    <source>
        <strain evidence="1 2">JCM 15801</strain>
    </source>
</reference>
<dbReference type="AlphaFoldDB" id="A0A073K549"/>
<dbReference type="RefSeq" id="WP_033679120.1">
    <property type="nucleotide sequence ID" value="NZ_JOTM01000085.1"/>
</dbReference>
<dbReference type="EMBL" id="JOTM01000085">
    <property type="protein sequence ID" value="KEK21572.1"/>
    <property type="molecule type" value="Genomic_DNA"/>
</dbReference>
<evidence type="ECO:0000313" key="1">
    <source>
        <dbReference type="EMBL" id="KEK21572.1"/>
    </source>
</evidence>
<proteinExistence type="predicted"/>
<gene>
    <name evidence="1" type="ORF">BAGA_28780</name>
</gene>
<protein>
    <recommendedName>
        <fullName evidence="3">PqqD family protein</fullName>
    </recommendedName>
</protein>
<evidence type="ECO:0008006" key="3">
    <source>
        <dbReference type="Google" id="ProtNLM"/>
    </source>
</evidence>
<dbReference type="STRING" id="574375.AZF08_27675"/>
<keyword evidence="2" id="KW-1185">Reference proteome</keyword>
<accession>A0A073K549</accession>
<sequence length="84" mass="9816">MIEKYQIASHLIMRENDAALFDSSTFQIMKFNPTGFNLLLYLQKKECSFDEYREFANAQGISEEDFSSFFKKCLNQGIILLSKE</sequence>
<dbReference type="Proteomes" id="UP000027778">
    <property type="component" value="Unassembled WGS sequence"/>
</dbReference>